<feature type="region of interest" description="Disordered" evidence="9">
    <location>
        <begin position="125"/>
        <end position="159"/>
    </location>
</feature>
<feature type="compositionally biased region" description="Polar residues" evidence="9">
    <location>
        <begin position="293"/>
        <end position="304"/>
    </location>
</feature>
<dbReference type="CDD" id="cd00202">
    <property type="entry name" value="ZnF_GATA"/>
    <property type="match status" value="2"/>
</dbReference>
<keyword evidence="4" id="KW-0862">Zinc</keyword>
<dbReference type="GO" id="GO:0000122">
    <property type="term" value="P:negative regulation of transcription by RNA polymerase II"/>
    <property type="evidence" value="ECO:0007669"/>
    <property type="project" value="TreeGrafter"/>
</dbReference>
<reference evidence="12" key="1">
    <citation type="journal article" date="2015" name="J. Biotechnol.">
        <title>The structure of the Cyberlindnera jadinii genome and its relation to Candida utilis analyzed by the occurrence of single nucleotide polymorphisms.</title>
        <authorList>
            <person name="Rupp O."/>
            <person name="Brinkrolf K."/>
            <person name="Buerth C."/>
            <person name="Kunigo M."/>
            <person name="Schneider J."/>
            <person name="Jaenicke S."/>
            <person name="Goesmann A."/>
            <person name="Puehler A."/>
            <person name="Jaeger K.-E."/>
            <person name="Ernst J.F."/>
        </authorList>
    </citation>
    <scope>NUCLEOTIDE SEQUENCE [LARGE SCALE GENOMIC DNA]</scope>
    <source>
        <strain evidence="12">ATCC 18201 / CBS 1600 / BCRC 20928 / JCM 3617 / NBRC 0987 / NRRL Y-1542</strain>
    </source>
</reference>
<organism evidence="11 12">
    <name type="scientific">Cyberlindnera jadinii (strain ATCC 18201 / CBS 1600 / BCRC 20928 / JCM 3617 / NBRC 0987 / NRRL Y-1542)</name>
    <name type="common">Torula yeast</name>
    <name type="synonym">Candida utilis</name>
    <dbReference type="NCBI Taxonomy" id="983966"/>
    <lineage>
        <taxon>Eukaryota</taxon>
        <taxon>Fungi</taxon>
        <taxon>Dikarya</taxon>
        <taxon>Ascomycota</taxon>
        <taxon>Saccharomycotina</taxon>
        <taxon>Saccharomycetes</taxon>
        <taxon>Phaffomycetales</taxon>
        <taxon>Phaffomycetaceae</taxon>
        <taxon>Cyberlindnera</taxon>
    </lineage>
</organism>
<dbReference type="Proteomes" id="UP000038830">
    <property type="component" value="Unassembled WGS sequence"/>
</dbReference>
<feature type="compositionally biased region" description="Polar residues" evidence="9">
    <location>
        <begin position="244"/>
        <end position="268"/>
    </location>
</feature>
<feature type="domain" description="GATA-type" evidence="10">
    <location>
        <begin position="171"/>
        <end position="224"/>
    </location>
</feature>
<keyword evidence="5" id="KW-0805">Transcription regulation</keyword>
<proteinExistence type="predicted"/>
<keyword evidence="6" id="KW-0804">Transcription</keyword>
<evidence type="ECO:0000256" key="3">
    <source>
        <dbReference type="ARBA" id="ARBA00022771"/>
    </source>
</evidence>
<keyword evidence="2" id="KW-0479">Metal-binding</keyword>
<feature type="compositionally biased region" description="Basic residues" evidence="9">
    <location>
        <begin position="223"/>
        <end position="238"/>
    </location>
</feature>
<protein>
    <submittedName>
        <fullName evidence="11">SREP protein</fullName>
    </submittedName>
</protein>
<evidence type="ECO:0000256" key="9">
    <source>
        <dbReference type="SAM" id="MobiDB-lite"/>
    </source>
</evidence>
<feature type="region of interest" description="Disordered" evidence="9">
    <location>
        <begin position="1"/>
        <end position="33"/>
    </location>
</feature>
<dbReference type="EMBL" id="CDQK01000002">
    <property type="protein sequence ID" value="CEP21523.1"/>
    <property type="molecule type" value="Genomic_DNA"/>
</dbReference>
<evidence type="ECO:0000256" key="6">
    <source>
        <dbReference type="ARBA" id="ARBA00023163"/>
    </source>
</evidence>
<dbReference type="PROSITE" id="PS50114">
    <property type="entry name" value="GATA_ZN_FINGER_2"/>
    <property type="match status" value="2"/>
</dbReference>
<dbReference type="InterPro" id="IPR000679">
    <property type="entry name" value="Znf_GATA"/>
</dbReference>
<dbReference type="PROSITE" id="PS00344">
    <property type="entry name" value="GATA_ZN_FINGER_1"/>
    <property type="match status" value="2"/>
</dbReference>
<dbReference type="PANTHER" id="PTHR10071:SF281">
    <property type="entry name" value="BOX A-BINDING FACTOR-RELATED"/>
    <property type="match status" value="1"/>
</dbReference>
<feature type="compositionally biased region" description="Polar residues" evidence="9">
    <location>
        <begin position="136"/>
        <end position="149"/>
    </location>
</feature>
<keyword evidence="3 8" id="KW-0863">Zinc-finger</keyword>
<evidence type="ECO:0000256" key="8">
    <source>
        <dbReference type="PROSITE-ProRule" id="PRU00094"/>
    </source>
</evidence>
<sequence>MPSSECTPKGSPSPQASDQSLPSPKNNTTLSPPQAQVCSNCGTTKTPLWRRAPDGSLICNACGLYYRANNCHRPINLKRPPHVVTVDSKDLHNGSCKGDGRCNGTGGSSACEGCPAFNNRVVITSHSRNTSDARNDASGSPGSKTENTASSSSKPKSKVEVGDVIGTEHLENVAIACSNCGTTVTPLWRRDDNGDTICNACGLYYRLHGSYRPSKLKRGIIKRRRRNVHGHSIGHAKKLKTEAGSGTASPNVSSPTPQQTVEVGQHNTLPLPPPIQGQPSGEGHITLPPLRMFQSSHPQSSTRNPPAAVDFTAMFARQYSSQSQTPTTTASFEIKGAIPKSSSTAPLPPLSPPIQQAVPAKEIREGMGKLSPSPQTSQHNISISSLLNGPSRKCC</sequence>
<dbReference type="GO" id="GO:0000981">
    <property type="term" value="F:DNA-binding transcription factor activity, RNA polymerase II-specific"/>
    <property type="evidence" value="ECO:0007669"/>
    <property type="project" value="TreeGrafter"/>
</dbReference>
<dbReference type="FunFam" id="3.30.50.10:FF:000039">
    <property type="entry name" value="Siderophore transcription factor SreA"/>
    <property type="match status" value="1"/>
</dbReference>
<feature type="domain" description="GATA-type" evidence="10">
    <location>
        <begin position="32"/>
        <end position="89"/>
    </location>
</feature>
<dbReference type="GO" id="GO:0045944">
    <property type="term" value="P:positive regulation of transcription by RNA polymerase II"/>
    <property type="evidence" value="ECO:0007669"/>
    <property type="project" value="TreeGrafter"/>
</dbReference>
<evidence type="ECO:0000256" key="1">
    <source>
        <dbReference type="ARBA" id="ARBA00004123"/>
    </source>
</evidence>
<evidence type="ECO:0000256" key="2">
    <source>
        <dbReference type="ARBA" id="ARBA00022723"/>
    </source>
</evidence>
<name>A0A0H5C169_CYBJN</name>
<dbReference type="InterPro" id="IPR039355">
    <property type="entry name" value="Transcription_factor_GATA"/>
</dbReference>
<comment type="subcellular location">
    <subcellularLocation>
        <location evidence="1">Nucleus</location>
    </subcellularLocation>
</comment>
<accession>A0A0H5C169</accession>
<dbReference type="AlphaFoldDB" id="A0A0H5C169"/>
<dbReference type="GO" id="GO:0008270">
    <property type="term" value="F:zinc ion binding"/>
    <property type="evidence" value="ECO:0007669"/>
    <property type="project" value="UniProtKB-KW"/>
</dbReference>
<evidence type="ECO:0000256" key="7">
    <source>
        <dbReference type="ARBA" id="ARBA00023242"/>
    </source>
</evidence>
<dbReference type="Gene3D" id="3.30.50.10">
    <property type="entry name" value="Erythroid Transcription Factor GATA-1, subunit A"/>
    <property type="match status" value="2"/>
</dbReference>
<keyword evidence="7" id="KW-0539">Nucleus</keyword>
<dbReference type="SMART" id="SM00401">
    <property type="entry name" value="ZnF_GATA"/>
    <property type="match status" value="2"/>
</dbReference>
<dbReference type="PANTHER" id="PTHR10071">
    <property type="entry name" value="TRANSCRIPTION FACTOR GATA FAMILY MEMBER"/>
    <property type="match status" value="1"/>
</dbReference>
<dbReference type="SUPFAM" id="SSF57716">
    <property type="entry name" value="Glucocorticoid receptor-like (DNA-binding domain)"/>
    <property type="match status" value="2"/>
</dbReference>
<feature type="compositionally biased region" description="Polar residues" evidence="9">
    <location>
        <begin position="372"/>
        <end position="388"/>
    </location>
</feature>
<evidence type="ECO:0000313" key="11">
    <source>
        <dbReference type="EMBL" id="CEP21523.1"/>
    </source>
</evidence>
<dbReference type="InterPro" id="IPR013088">
    <property type="entry name" value="Znf_NHR/GATA"/>
</dbReference>
<dbReference type="GO" id="GO:0005634">
    <property type="term" value="C:nucleus"/>
    <property type="evidence" value="ECO:0007669"/>
    <property type="project" value="UniProtKB-SubCell"/>
</dbReference>
<feature type="region of interest" description="Disordered" evidence="9">
    <location>
        <begin position="223"/>
        <end position="305"/>
    </location>
</feature>
<gene>
    <name evidence="11" type="primary">SREP</name>
    <name evidence="11" type="ORF">BN1211_1645</name>
</gene>
<evidence type="ECO:0000256" key="5">
    <source>
        <dbReference type="ARBA" id="ARBA00023015"/>
    </source>
</evidence>
<dbReference type="Pfam" id="PF00320">
    <property type="entry name" value="GATA"/>
    <property type="match status" value="2"/>
</dbReference>
<evidence type="ECO:0000259" key="10">
    <source>
        <dbReference type="PROSITE" id="PS50114"/>
    </source>
</evidence>
<evidence type="ECO:0000313" key="12">
    <source>
        <dbReference type="Proteomes" id="UP000038830"/>
    </source>
</evidence>
<feature type="region of interest" description="Disordered" evidence="9">
    <location>
        <begin position="367"/>
        <end position="395"/>
    </location>
</feature>
<evidence type="ECO:0000256" key="4">
    <source>
        <dbReference type="ARBA" id="ARBA00022833"/>
    </source>
</evidence>
<dbReference type="GO" id="GO:0000978">
    <property type="term" value="F:RNA polymerase II cis-regulatory region sequence-specific DNA binding"/>
    <property type="evidence" value="ECO:0007669"/>
    <property type="project" value="TreeGrafter"/>
</dbReference>
<dbReference type="PRINTS" id="PR00619">
    <property type="entry name" value="GATAZNFINGER"/>
</dbReference>